<keyword evidence="1" id="KW-0472">Membrane</keyword>
<dbReference type="AlphaFoldDB" id="A0A7S1GL09"/>
<organism evidence="2">
    <name type="scientific">Cyclophora tenuis</name>
    <name type="common">Marine diatom</name>
    <dbReference type="NCBI Taxonomy" id="216820"/>
    <lineage>
        <taxon>Eukaryota</taxon>
        <taxon>Sar</taxon>
        <taxon>Stramenopiles</taxon>
        <taxon>Ochrophyta</taxon>
        <taxon>Bacillariophyta</taxon>
        <taxon>Fragilariophyceae</taxon>
        <taxon>Fragilariophycidae</taxon>
        <taxon>Cyclophorales</taxon>
        <taxon>Cyclophoraceae</taxon>
        <taxon>Cyclophora</taxon>
    </lineage>
</organism>
<evidence type="ECO:0000256" key="1">
    <source>
        <dbReference type="SAM" id="Phobius"/>
    </source>
</evidence>
<keyword evidence="1" id="KW-0812">Transmembrane</keyword>
<proteinExistence type="predicted"/>
<name>A0A7S1GL09_CYCTE</name>
<feature type="transmembrane region" description="Helical" evidence="1">
    <location>
        <begin position="23"/>
        <end position="41"/>
    </location>
</feature>
<protein>
    <submittedName>
        <fullName evidence="2">Uncharacterized protein</fullName>
    </submittedName>
</protein>
<accession>A0A7S1GL09</accession>
<reference evidence="2" key="1">
    <citation type="submission" date="2021-01" db="EMBL/GenBank/DDBJ databases">
        <authorList>
            <person name="Corre E."/>
            <person name="Pelletier E."/>
            <person name="Niang G."/>
            <person name="Scheremetjew M."/>
            <person name="Finn R."/>
            <person name="Kale V."/>
            <person name="Holt S."/>
            <person name="Cochrane G."/>
            <person name="Meng A."/>
            <person name="Brown T."/>
            <person name="Cohen L."/>
        </authorList>
    </citation>
    <scope>NUCLEOTIDE SEQUENCE</scope>
    <source>
        <strain evidence="2">ECT3854</strain>
    </source>
</reference>
<sequence>MLMRIWTPAPFVGTQLAKFSRTYFFWAAILICGVVSSYTWAQFPYDNVCKPPNAETGFEGAYPVTFNDGTTGDVTVFQTESYRFCDQSWRGYTGLRFPATSAQQGTLKWMTRSQASLTDYYGWFSVALLTLVLLGVFGGSLLVFLRSFIQGTYEPDGKDAHINFHNVAEISAYVPQFKIGAFQYPVLACDVDDFVKTWIGWTDPAAPSYDQHNLIFDVPTEGMRDKTQRGEDLAETVEDEIERSILERRPIYSIVKSWAIQSESRAFNSA</sequence>
<keyword evidence="1" id="KW-1133">Transmembrane helix</keyword>
<feature type="transmembrane region" description="Helical" evidence="1">
    <location>
        <begin position="120"/>
        <end position="145"/>
    </location>
</feature>
<gene>
    <name evidence="2" type="ORF">CTEN0397_LOCUS10329</name>
</gene>
<evidence type="ECO:0000313" key="2">
    <source>
        <dbReference type="EMBL" id="CAD8939266.1"/>
    </source>
</evidence>
<dbReference type="EMBL" id="HBFW01016150">
    <property type="protein sequence ID" value="CAD8939266.1"/>
    <property type="molecule type" value="Transcribed_RNA"/>
</dbReference>